<dbReference type="InterPro" id="IPR015421">
    <property type="entry name" value="PyrdxlP-dep_Trfase_major"/>
</dbReference>
<comment type="caution">
    <text evidence="8">The sequence shown here is derived from an EMBL/GenBank/DDBJ whole genome shotgun (WGS) entry which is preliminary data.</text>
</comment>
<keyword evidence="4" id="KW-0238">DNA-binding</keyword>
<dbReference type="InterPro" id="IPR036390">
    <property type="entry name" value="WH_DNA-bd_sf"/>
</dbReference>
<dbReference type="RefSeq" id="WP_173130595.1">
    <property type="nucleotide sequence ID" value="NZ_JABRWJ010000009.1"/>
</dbReference>
<evidence type="ECO:0000256" key="3">
    <source>
        <dbReference type="ARBA" id="ARBA00023015"/>
    </source>
</evidence>
<keyword evidence="8" id="KW-0032">Aminotransferase</keyword>
<evidence type="ECO:0000256" key="1">
    <source>
        <dbReference type="ARBA" id="ARBA00005384"/>
    </source>
</evidence>
<evidence type="ECO:0000256" key="6">
    <source>
        <dbReference type="SAM" id="MobiDB-lite"/>
    </source>
</evidence>
<comment type="similarity">
    <text evidence="1">In the C-terminal section; belongs to the class-I pyridoxal-phosphate-dependent aminotransferase family.</text>
</comment>
<dbReference type="InterPro" id="IPR004839">
    <property type="entry name" value="Aminotransferase_I/II_large"/>
</dbReference>
<evidence type="ECO:0000313" key="8">
    <source>
        <dbReference type="EMBL" id="NRF70783.1"/>
    </source>
</evidence>
<keyword evidence="2" id="KW-0663">Pyridoxal phosphate</keyword>
<keyword evidence="9" id="KW-1185">Reference proteome</keyword>
<accession>A0ABX2EQA5</accession>
<name>A0ABX2EQA5_9BURK</name>
<dbReference type="Pfam" id="PF00155">
    <property type="entry name" value="Aminotran_1_2"/>
    <property type="match status" value="1"/>
</dbReference>
<dbReference type="InterPro" id="IPR051446">
    <property type="entry name" value="HTH_trans_reg/aminotransferase"/>
</dbReference>
<keyword evidence="5" id="KW-0804">Transcription</keyword>
<dbReference type="Gene3D" id="1.10.10.10">
    <property type="entry name" value="Winged helix-like DNA-binding domain superfamily/Winged helix DNA-binding domain"/>
    <property type="match status" value="1"/>
</dbReference>
<feature type="region of interest" description="Disordered" evidence="6">
    <location>
        <begin position="1"/>
        <end position="21"/>
    </location>
</feature>
<dbReference type="InterPro" id="IPR036388">
    <property type="entry name" value="WH-like_DNA-bd_sf"/>
</dbReference>
<dbReference type="PANTHER" id="PTHR46577">
    <property type="entry name" value="HTH-TYPE TRANSCRIPTIONAL REGULATORY PROTEIN GABR"/>
    <property type="match status" value="1"/>
</dbReference>
<dbReference type="InterPro" id="IPR015424">
    <property type="entry name" value="PyrdxlP-dep_Trfase"/>
</dbReference>
<proteinExistence type="inferred from homology"/>
<dbReference type="InterPro" id="IPR000524">
    <property type="entry name" value="Tscrpt_reg_HTH_GntR"/>
</dbReference>
<organism evidence="8 9">
    <name type="scientific">Pseudaquabacterium terrae</name>
    <dbReference type="NCBI Taxonomy" id="2732868"/>
    <lineage>
        <taxon>Bacteria</taxon>
        <taxon>Pseudomonadati</taxon>
        <taxon>Pseudomonadota</taxon>
        <taxon>Betaproteobacteria</taxon>
        <taxon>Burkholderiales</taxon>
        <taxon>Sphaerotilaceae</taxon>
        <taxon>Pseudaquabacterium</taxon>
    </lineage>
</organism>
<evidence type="ECO:0000256" key="5">
    <source>
        <dbReference type="ARBA" id="ARBA00023163"/>
    </source>
</evidence>
<dbReference type="EMBL" id="JABRWJ010000009">
    <property type="protein sequence ID" value="NRF70783.1"/>
    <property type="molecule type" value="Genomic_DNA"/>
</dbReference>
<dbReference type="CDD" id="cd07377">
    <property type="entry name" value="WHTH_GntR"/>
    <property type="match status" value="1"/>
</dbReference>
<dbReference type="SMART" id="SM00345">
    <property type="entry name" value="HTH_GNTR"/>
    <property type="match status" value="1"/>
</dbReference>
<dbReference type="PANTHER" id="PTHR46577:SF1">
    <property type="entry name" value="HTH-TYPE TRANSCRIPTIONAL REGULATORY PROTEIN GABR"/>
    <property type="match status" value="1"/>
</dbReference>
<sequence>MKPPQHRSALPPLALDPNSRRPLNAQLAESLREAIRAGRIAPGRPMPPTREAALQLGIGRNTVVDAYSDLVAEGLLEARGRLGTFAAPQVARTSTTEARSPRAVLRLAGQRVATNAPAQDWRLGQSGSQLLPLQVWRAACREAGRHLPPPDYGDPKGLPSLRVAIAAWLRRHRGTDHDAQQIVVTQGTGAALELLARVLVRAGDLCAVESPGYPRAAAAFEAAGGTVLHVPVDSQGMQVGSAFAGPAPTVLHLTAAHQYPSGVRLSGARRAELAALVIRRGSLVIENEYDHEFIYEGQNHAALAGSLPAHTVLVSTFAKAISPALRIGFIAAPHAVAATLAQAIERDRLHASWPVQTSLQWLLAAGELQRHLRRVRRHHASQRGRLVQALKQRCPEVRFRGQEGGLHIALTMGEPTLDRRLARRLRELGIAFQTMREFGGDSDEVLLGYGHMSAHEIEHAAELLAKALSLLQGRKRGVGR</sequence>
<protein>
    <submittedName>
        <fullName evidence="8">PLP-dependent aminotransferase family protein</fullName>
    </submittedName>
</protein>
<dbReference type="SUPFAM" id="SSF46785">
    <property type="entry name" value="Winged helix' DNA-binding domain"/>
    <property type="match status" value="1"/>
</dbReference>
<evidence type="ECO:0000313" key="9">
    <source>
        <dbReference type="Proteomes" id="UP000737171"/>
    </source>
</evidence>
<dbReference type="PROSITE" id="PS50949">
    <property type="entry name" value="HTH_GNTR"/>
    <property type="match status" value="1"/>
</dbReference>
<dbReference type="Proteomes" id="UP000737171">
    <property type="component" value="Unassembled WGS sequence"/>
</dbReference>
<feature type="domain" description="HTH gntR-type" evidence="7">
    <location>
        <begin position="21"/>
        <end position="89"/>
    </location>
</feature>
<dbReference type="Pfam" id="PF00392">
    <property type="entry name" value="GntR"/>
    <property type="match status" value="1"/>
</dbReference>
<dbReference type="SUPFAM" id="SSF53383">
    <property type="entry name" value="PLP-dependent transferases"/>
    <property type="match status" value="1"/>
</dbReference>
<dbReference type="CDD" id="cd00609">
    <property type="entry name" value="AAT_like"/>
    <property type="match status" value="1"/>
</dbReference>
<evidence type="ECO:0000256" key="2">
    <source>
        <dbReference type="ARBA" id="ARBA00022898"/>
    </source>
</evidence>
<evidence type="ECO:0000256" key="4">
    <source>
        <dbReference type="ARBA" id="ARBA00023125"/>
    </source>
</evidence>
<keyword evidence="8" id="KW-0808">Transferase</keyword>
<gene>
    <name evidence="8" type="ORF">HLB44_27630</name>
</gene>
<reference evidence="8 9" key="1">
    <citation type="submission" date="2020-05" db="EMBL/GenBank/DDBJ databases">
        <title>Aquincola sp. isolate from soil.</title>
        <authorList>
            <person name="Han J."/>
            <person name="Kim D.-U."/>
        </authorList>
    </citation>
    <scope>NUCLEOTIDE SEQUENCE [LARGE SCALE GENOMIC DNA]</scope>
    <source>
        <strain evidence="8 9">S2</strain>
    </source>
</reference>
<evidence type="ECO:0000259" key="7">
    <source>
        <dbReference type="PROSITE" id="PS50949"/>
    </source>
</evidence>
<keyword evidence="3" id="KW-0805">Transcription regulation</keyword>
<dbReference type="Gene3D" id="3.40.640.10">
    <property type="entry name" value="Type I PLP-dependent aspartate aminotransferase-like (Major domain)"/>
    <property type="match status" value="1"/>
</dbReference>
<dbReference type="GO" id="GO:0008483">
    <property type="term" value="F:transaminase activity"/>
    <property type="evidence" value="ECO:0007669"/>
    <property type="project" value="UniProtKB-KW"/>
</dbReference>